<accession>A0AAE2BXU3</accession>
<gene>
    <name evidence="2" type="ORF">Sango_0914100</name>
</gene>
<keyword evidence="3" id="KW-1185">Reference proteome</keyword>
<reference evidence="2" key="2">
    <citation type="journal article" date="2024" name="Plant">
        <title>Genomic evolution and insights into agronomic trait innovations of Sesamum species.</title>
        <authorList>
            <person name="Miao H."/>
            <person name="Wang L."/>
            <person name="Qu L."/>
            <person name="Liu H."/>
            <person name="Sun Y."/>
            <person name="Le M."/>
            <person name="Wang Q."/>
            <person name="Wei S."/>
            <person name="Zheng Y."/>
            <person name="Lin W."/>
            <person name="Duan Y."/>
            <person name="Cao H."/>
            <person name="Xiong S."/>
            <person name="Wang X."/>
            <person name="Wei L."/>
            <person name="Li C."/>
            <person name="Ma Q."/>
            <person name="Ju M."/>
            <person name="Zhao R."/>
            <person name="Li G."/>
            <person name="Mu C."/>
            <person name="Tian Q."/>
            <person name="Mei H."/>
            <person name="Zhang T."/>
            <person name="Gao T."/>
            <person name="Zhang H."/>
        </authorList>
    </citation>
    <scope>NUCLEOTIDE SEQUENCE</scope>
    <source>
        <strain evidence="2">K16</strain>
    </source>
</reference>
<dbReference type="AlphaFoldDB" id="A0AAE2BXU3"/>
<protein>
    <submittedName>
        <fullName evidence="2">Uncharacterized protein</fullName>
    </submittedName>
</protein>
<evidence type="ECO:0000256" key="1">
    <source>
        <dbReference type="SAM" id="MobiDB-lite"/>
    </source>
</evidence>
<reference evidence="2" key="1">
    <citation type="submission" date="2020-06" db="EMBL/GenBank/DDBJ databases">
        <authorList>
            <person name="Li T."/>
            <person name="Hu X."/>
            <person name="Zhang T."/>
            <person name="Song X."/>
            <person name="Zhang H."/>
            <person name="Dai N."/>
            <person name="Sheng W."/>
            <person name="Hou X."/>
            <person name="Wei L."/>
        </authorList>
    </citation>
    <scope>NUCLEOTIDE SEQUENCE</scope>
    <source>
        <strain evidence="2">K16</strain>
        <tissue evidence="2">Leaf</tissue>
    </source>
</reference>
<comment type="caution">
    <text evidence="2">The sequence shown here is derived from an EMBL/GenBank/DDBJ whole genome shotgun (WGS) entry which is preliminary data.</text>
</comment>
<dbReference type="Proteomes" id="UP001289374">
    <property type="component" value="Unassembled WGS sequence"/>
</dbReference>
<evidence type="ECO:0000313" key="2">
    <source>
        <dbReference type="EMBL" id="KAK4401734.1"/>
    </source>
</evidence>
<name>A0AAE2BXU3_9LAMI</name>
<evidence type="ECO:0000313" key="3">
    <source>
        <dbReference type="Proteomes" id="UP001289374"/>
    </source>
</evidence>
<feature type="region of interest" description="Disordered" evidence="1">
    <location>
        <begin position="1"/>
        <end position="29"/>
    </location>
</feature>
<sequence length="80" mass="9246">MSKFVGPDQEKKEIMEVDDGQPGAVHERSRWLPHPRSGIYLPEGHEWVMDGVPDNAASFDRTVWLRTTDELLDHKPYDDN</sequence>
<organism evidence="2 3">
    <name type="scientific">Sesamum angolense</name>
    <dbReference type="NCBI Taxonomy" id="2727404"/>
    <lineage>
        <taxon>Eukaryota</taxon>
        <taxon>Viridiplantae</taxon>
        <taxon>Streptophyta</taxon>
        <taxon>Embryophyta</taxon>
        <taxon>Tracheophyta</taxon>
        <taxon>Spermatophyta</taxon>
        <taxon>Magnoliopsida</taxon>
        <taxon>eudicotyledons</taxon>
        <taxon>Gunneridae</taxon>
        <taxon>Pentapetalae</taxon>
        <taxon>asterids</taxon>
        <taxon>lamiids</taxon>
        <taxon>Lamiales</taxon>
        <taxon>Pedaliaceae</taxon>
        <taxon>Sesamum</taxon>
    </lineage>
</organism>
<proteinExistence type="predicted"/>
<dbReference type="EMBL" id="JACGWL010000005">
    <property type="protein sequence ID" value="KAK4401734.1"/>
    <property type="molecule type" value="Genomic_DNA"/>
</dbReference>
<dbReference type="PANTHER" id="PTHR35109">
    <property type="entry name" value="GLUTAMATE RACEMASE"/>
    <property type="match status" value="1"/>
</dbReference>
<dbReference type="PANTHER" id="PTHR35109:SF1">
    <property type="entry name" value="GLUTAMATE RACEMASE"/>
    <property type="match status" value="1"/>
</dbReference>